<accession>A0ABR4XQG4</accession>
<keyword evidence="2" id="KW-0645">Protease</keyword>
<reference evidence="6 7" key="1">
    <citation type="journal article" date="2014" name="Antonie Van Leeuwenhoek">
        <title>Oenococcus alcoholitolerans sp. nov., a lactic acid bacteria isolated from cachaca and ethanol fermentation processes.</title>
        <authorList>
            <person name="Badotti F."/>
            <person name="Moreira A.P."/>
            <person name="Tonon L.A."/>
            <person name="de Lucena B.T."/>
            <person name="Gomes Fde C."/>
            <person name="Kruger R."/>
            <person name="Thompson C.C."/>
            <person name="de Morais M.A.Jr."/>
            <person name="Rosa C.A."/>
            <person name="Thompson F.L."/>
        </authorList>
    </citation>
    <scope>NUCLEOTIDE SEQUENCE [LARGE SCALE GENOMIC DNA]</scope>
    <source>
        <strain evidence="6 7">UFRJ-M7.2.18</strain>
    </source>
</reference>
<evidence type="ECO:0000256" key="3">
    <source>
        <dbReference type="ARBA" id="ARBA00022801"/>
    </source>
</evidence>
<dbReference type="InterPro" id="IPR038765">
    <property type="entry name" value="Papain-like_cys_pep_sf"/>
</dbReference>
<keyword evidence="3" id="KW-0378">Hydrolase</keyword>
<feature type="non-terminal residue" evidence="6">
    <location>
        <position position="1"/>
    </location>
</feature>
<comment type="caution">
    <text evidence="6">The sequence shown here is derived from an EMBL/GenBank/DDBJ whole genome shotgun (WGS) entry which is preliminary data.</text>
</comment>
<feature type="domain" description="NlpC/P60" evidence="5">
    <location>
        <begin position="157"/>
        <end position="279"/>
    </location>
</feature>
<sequence length="279" mass="31670">DDQVSGFEEINYYFAKTKDLLKIRDLQTGIAGRPSQVFDMISPFISELNNQEYLIRQIEFEKSPTYLAVNLTSDFDNWEKSGAAQLDKLNGFKVQSRISGLFDHISQRDLLDIKNRADIFKNIMKMQLEKQPRLHEQDFQLNEQQVNVPEKYRSKQSISIKRTIANALSLLDRPFVWEGNDENGFDVAGFIEYLRLISGLTNIGGKPYIQAAKLRQAGRMIKKYVYAFPGDLLFWGGQGAEYQVGLYMGGGQYIGLKGPGSKVSIQPVTGEPLAYDALF</sequence>
<dbReference type="PROSITE" id="PS51935">
    <property type="entry name" value="NLPC_P60"/>
    <property type="match status" value="1"/>
</dbReference>
<keyword evidence="7" id="KW-1185">Reference proteome</keyword>
<dbReference type="Gene3D" id="3.90.1720.10">
    <property type="entry name" value="endopeptidase domain like (from Nostoc punctiforme)"/>
    <property type="match status" value="1"/>
</dbReference>
<dbReference type="InterPro" id="IPR000064">
    <property type="entry name" value="NLP_P60_dom"/>
</dbReference>
<dbReference type="Pfam" id="PF00877">
    <property type="entry name" value="NLPC_P60"/>
    <property type="match status" value="1"/>
</dbReference>
<evidence type="ECO:0000256" key="1">
    <source>
        <dbReference type="ARBA" id="ARBA00007074"/>
    </source>
</evidence>
<evidence type="ECO:0000313" key="6">
    <source>
        <dbReference type="EMBL" id="KGO30167.1"/>
    </source>
</evidence>
<gene>
    <name evidence="6" type="ORF">Q757_06785</name>
</gene>
<dbReference type="EMBL" id="AXCV01000328">
    <property type="protein sequence ID" value="KGO30167.1"/>
    <property type="molecule type" value="Genomic_DNA"/>
</dbReference>
<evidence type="ECO:0000313" key="7">
    <source>
        <dbReference type="Proteomes" id="UP000030023"/>
    </source>
</evidence>
<organism evidence="6 7">
    <name type="scientific">Oenococcus alcoholitolerans</name>
    <dbReference type="NCBI Taxonomy" id="931074"/>
    <lineage>
        <taxon>Bacteria</taxon>
        <taxon>Bacillati</taxon>
        <taxon>Bacillota</taxon>
        <taxon>Bacilli</taxon>
        <taxon>Lactobacillales</taxon>
        <taxon>Lactobacillaceae</taxon>
        <taxon>Oenococcus</taxon>
    </lineage>
</organism>
<dbReference type="Proteomes" id="UP000030023">
    <property type="component" value="Unassembled WGS sequence"/>
</dbReference>
<protein>
    <recommendedName>
        <fullName evidence="5">NlpC/P60 domain-containing protein</fullName>
    </recommendedName>
</protein>
<keyword evidence="4" id="KW-0788">Thiol protease</keyword>
<proteinExistence type="inferred from homology"/>
<comment type="similarity">
    <text evidence="1">Belongs to the peptidase C40 family.</text>
</comment>
<dbReference type="SUPFAM" id="SSF54001">
    <property type="entry name" value="Cysteine proteinases"/>
    <property type="match status" value="1"/>
</dbReference>
<evidence type="ECO:0000259" key="5">
    <source>
        <dbReference type="PROSITE" id="PS51935"/>
    </source>
</evidence>
<name>A0ABR4XQG4_9LACO</name>
<evidence type="ECO:0000256" key="2">
    <source>
        <dbReference type="ARBA" id="ARBA00022670"/>
    </source>
</evidence>
<evidence type="ECO:0000256" key="4">
    <source>
        <dbReference type="ARBA" id="ARBA00022807"/>
    </source>
</evidence>